<name>A0A139GXG0_9PEZI</name>
<organism evidence="1 2">
    <name type="scientific">Pseudocercospora eumusae</name>
    <dbReference type="NCBI Taxonomy" id="321146"/>
    <lineage>
        <taxon>Eukaryota</taxon>
        <taxon>Fungi</taxon>
        <taxon>Dikarya</taxon>
        <taxon>Ascomycota</taxon>
        <taxon>Pezizomycotina</taxon>
        <taxon>Dothideomycetes</taxon>
        <taxon>Dothideomycetidae</taxon>
        <taxon>Mycosphaerellales</taxon>
        <taxon>Mycosphaerellaceae</taxon>
        <taxon>Pseudocercospora</taxon>
    </lineage>
</organism>
<evidence type="ECO:0000313" key="1">
    <source>
        <dbReference type="EMBL" id="KXS94870.1"/>
    </source>
</evidence>
<evidence type="ECO:0000313" key="2">
    <source>
        <dbReference type="Proteomes" id="UP000070133"/>
    </source>
</evidence>
<dbReference type="AlphaFoldDB" id="A0A139GXG0"/>
<keyword evidence="2" id="KW-1185">Reference proteome</keyword>
<sequence length="119" mass="12868">MSLLELRLLHIIPTIPTIVPAITARHLHLQQPIVLRLQTLMALSELRVLLISSNTVPAPLSACLRLNQGSTDSLSAFETSKVGRRRSSLPRTSVVSGEEVERILALRAPSSLPGPPPLA</sequence>
<gene>
    <name evidence="1" type="ORF">AC578_1123</name>
</gene>
<reference evidence="1 2" key="1">
    <citation type="submission" date="2015-07" db="EMBL/GenBank/DDBJ databases">
        <title>Comparative genomics of the Sigatoka disease complex on banana suggests a link between parallel evolutionary changes in Pseudocercospora fijiensis and Pseudocercospora eumusae and increased virulence on the banana host.</title>
        <authorList>
            <person name="Chang T.-C."/>
            <person name="Salvucci A."/>
            <person name="Crous P.W."/>
            <person name="Stergiopoulos I."/>
        </authorList>
    </citation>
    <scope>NUCLEOTIDE SEQUENCE [LARGE SCALE GENOMIC DNA]</scope>
    <source>
        <strain evidence="1 2">CBS 114824</strain>
    </source>
</reference>
<proteinExistence type="predicted"/>
<dbReference type="Proteomes" id="UP000070133">
    <property type="component" value="Unassembled WGS sequence"/>
</dbReference>
<dbReference type="EMBL" id="LFZN01000251">
    <property type="protein sequence ID" value="KXS94870.1"/>
    <property type="molecule type" value="Genomic_DNA"/>
</dbReference>
<comment type="caution">
    <text evidence="1">The sequence shown here is derived from an EMBL/GenBank/DDBJ whole genome shotgun (WGS) entry which is preliminary data.</text>
</comment>
<accession>A0A139GXG0</accession>
<protein>
    <submittedName>
        <fullName evidence="1">Uncharacterized protein</fullName>
    </submittedName>
</protein>